<dbReference type="GO" id="GO:0042025">
    <property type="term" value="C:host cell nucleus"/>
    <property type="evidence" value="ECO:0007669"/>
    <property type="project" value="UniProtKB-SubCell"/>
</dbReference>
<evidence type="ECO:0000256" key="1">
    <source>
        <dbReference type="ARBA" id="ARBA00004147"/>
    </source>
</evidence>
<organism evidence="10 11">
    <name type="scientific">Saimiriine herpesvirus 1 (strain MV-5-4-PSL)</name>
    <name type="common">SaHV-1</name>
    <name type="synonym">Marmoset herpesvirus</name>
    <dbReference type="NCBI Taxonomy" id="10353"/>
    <lineage>
        <taxon>Viruses</taxon>
        <taxon>Duplodnaviria</taxon>
        <taxon>Heunggongvirae</taxon>
        <taxon>Peploviricota</taxon>
        <taxon>Herviviricetes</taxon>
        <taxon>Herpesvirales</taxon>
        <taxon>Orthoherpesviridae</taxon>
        <taxon>Alphaherpesvirinae</taxon>
        <taxon>Simplexvirus</taxon>
        <taxon>Simplexvirus saimiriinealpha1</taxon>
    </lineage>
</organism>
<keyword evidence="8" id="KW-0694">RNA-binding</keyword>
<evidence type="ECO:0000256" key="3">
    <source>
        <dbReference type="ARBA" id="ARBA00005238"/>
    </source>
</evidence>
<comment type="domain">
    <text evidence="8">The nuclear export signal is CRM1-dependent.</text>
</comment>
<feature type="region of interest" description="Disordered" evidence="9">
    <location>
        <begin position="491"/>
        <end position="532"/>
    </location>
</feature>
<dbReference type="OrthoDB" id="9767at10239"/>
<comment type="similarity">
    <text evidence="3 8">Belongs to the alphaherpesvirinae HHV-1 UL47 family.</text>
</comment>
<feature type="region of interest" description="Disordered" evidence="9">
    <location>
        <begin position="1"/>
        <end position="21"/>
    </location>
</feature>
<keyword evidence="8" id="KW-0804">Transcription</keyword>
<protein>
    <recommendedName>
        <fullName evidence="8">Tegument protein UL47</fullName>
    </recommendedName>
</protein>
<dbReference type="GO" id="GO:0030430">
    <property type="term" value="C:host cell cytoplasm"/>
    <property type="evidence" value="ECO:0007669"/>
    <property type="project" value="UniProtKB-SubCell"/>
</dbReference>
<evidence type="ECO:0000256" key="6">
    <source>
        <dbReference type="ARBA" id="ARBA00022844"/>
    </source>
</evidence>
<proteinExistence type="inferred from homology"/>
<name>E2IUC3_SHV1</name>
<evidence type="ECO:0000313" key="11">
    <source>
        <dbReference type="Proteomes" id="UP000127069"/>
    </source>
</evidence>
<keyword evidence="7 8" id="KW-1035">Host cytoplasm</keyword>
<dbReference type="EMBL" id="HM625781">
    <property type="protein sequence ID" value="ADO13781.1"/>
    <property type="molecule type" value="Genomic_DNA"/>
</dbReference>
<dbReference type="KEGG" id="vg:9829310"/>
<keyword evidence="8" id="KW-0426">Late protein</keyword>
<evidence type="ECO:0000256" key="4">
    <source>
        <dbReference type="ARBA" id="ARBA00022562"/>
    </source>
</evidence>
<comment type="function">
    <text evidence="8">Tegument protein that can bind to various RNA transcripts. Plays a role in the attenuation of selective viral and cellular mRNA degradation by modulating the activity of host shutoff RNase UL41/VHS. Also plays a role in the primary envelopment of virions in the perinuclear space, probably by interacting with two nuclear egress proteins UL31 and UL34.</text>
</comment>
<keyword evidence="5 8" id="KW-0920">Virion tegument</keyword>
<gene>
    <name evidence="10" type="primary">UL47</name>
</gene>
<dbReference type="GeneID" id="9829310"/>
<dbReference type="GO" id="GO:0003723">
    <property type="term" value="F:RNA binding"/>
    <property type="evidence" value="ECO:0007669"/>
    <property type="project" value="UniProtKB-UniRule"/>
</dbReference>
<evidence type="ECO:0000256" key="5">
    <source>
        <dbReference type="ARBA" id="ARBA00022580"/>
    </source>
</evidence>
<dbReference type="RefSeq" id="YP_003933793.1">
    <property type="nucleotide sequence ID" value="NC_014567.1"/>
</dbReference>
<dbReference type="GO" id="GO:0006355">
    <property type="term" value="P:regulation of DNA-templated transcription"/>
    <property type="evidence" value="ECO:0007669"/>
    <property type="project" value="UniProtKB-UniRule"/>
</dbReference>
<evidence type="ECO:0000256" key="7">
    <source>
        <dbReference type="ARBA" id="ARBA00023200"/>
    </source>
</evidence>
<accession>E2IUC3</accession>
<organismHost>
    <name type="scientific">Saimiri</name>
    <name type="common">squirrel monkeys</name>
    <dbReference type="NCBI Taxonomy" id="9520"/>
</organismHost>
<keyword evidence="11" id="KW-1185">Reference proteome</keyword>
<organismHost>
    <name type="scientific">Callithrix</name>
    <dbReference type="NCBI Taxonomy" id="9481"/>
</organismHost>
<keyword evidence="6 8" id="KW-0946">Virion</keyword>
<evidence type="ECO:0000256" key="9">
    <source>
        <dbReference type="SAM" id="MobiDB-lite"/>
    </source>
</evidence>
<feature type="compositionally biased region" description="Low complexity" evidence="9">
    <location>
        <begin position="10"/>
        <end position="21"/>
    </location>
</feature>
<keyword evidence="4 8" id="KW-1048">Host nucleus</keyword>
<dbReference type="InterPro" id="IPR005029">
    <property type="entry name" value="Herpes_UL47"/>
</dbReference>
<feature type="region of interest" description="Disordered" evidence="9">
    <location>
        <begin position="678"/>
        <end position="702"/>
    </location>
</feature>
<feature type="compositionally biased region" description="Basic and acidic residues" evidence="9">
    <location>
        <begin position="491"/>
        <end position="510"/>
    </location>
</feature>
<evidence type="ECO:0000256" key="8">
    <source>
        <dbReference type="RuleBase" id="RU369113"/>
    </source>
</evidence>
<dbReference type="GO" id="GO:0019033">
    <property type="term" value="C:viral tegument"/>
    <property type="evidence" value="ECO:0007669"/>
    <property type="project" value="UniProtKB-SubCell"/>
</dbReference>
<keyword evidence="8" id="KW-0805">Transcription regulation</keyword>
<feature type="compositionally biased region" description="Basic residues" evidence="9">
    <location>
        <begin position="73"/>
        <end position="82"/>
    </location>
</feature>
<sequence length="702" mass="74728">MPLSEGRGTRGSSSRVRAASVDGGDGGLVGFLWSVFWRSGDSADSIASGELSDADSPPSRAFDAPRGAQSPMRGRRARRPHDVHRERDEPCLLWRLELEREPPDETLPESHTLELYDGVASAEPTGSRHRATVSDAQRVFPTWLFRPMADPWLEPAASTNAFGQPVLLFSAPMWRSFATAPAGRMFFASPLQASEMWCRSLRQGRGLAWALTGASLHTSLGQTRATVALGLSFLTDALLRVAANVRRAGAYVHASHGGDSAGEGGRRSLSEASRLRYAAASALRPIPSSAAPLLTEYTEPAPGGPLAASLRGSLGSMGHWSDLRALLDGGLRAAVRHACRVSFVAEAVMLARASPDAPRSLLSREVAALGRIADVLAVLSETALQWVGAAVSARLHPDRWHRAYDEVECSRLFRALPLGSARVADAEFEALGDQGARRLTRASALGTALAAAAYSLRSALGYVMWRFARVAEGSSGPRGEAPRVPLGEERCWRSDRGEGGGGFRSREREYGWSGSDDADDDASGHDYDGEESEDGAASARALIAAALIIQRLLGLLNSVAACLALAAEDGSAPTAAATGDLLPPRYACVMLMARPLYNCASYAQFWSDARDAMANLRIQAAARAPPPDQSAVVTLGFLREAIEAFPAAPAGGLPKRSVLGPRVPLRDDASRFRRLVMREPARTSSGGLPAPESFMEGTTETM</sequence>
<reference evidence="10 11" key="1">
    <citation type="journal article" date="2011" name="Virology">
        <title>Structure and sequence of the saimiriine herpesvirus 1 genome.</title>
        <authorList>
            <person name="Tyler S."/>
            <person name="Severini A."/>
            <person name="Black D."/>
            <person name="Walker M."/>
            <person name="Eberle R."/>
        </authorList>
    </citation>
    <scope>NUCLEOTIDE SEQUENCE [LARGE SCALE GENOMIC DNA]</scope>
    <source>
        <strain evidence="10">MV 5-4</strain>
    </source>
</reference>
<evidence type="ECO:0000256" key="2">
    <source>
        <dbReference type="ARBA" id="ARBA00004192"/>
    </source>
</evidence>
<comment type="subcellular location">
    <subcellularLocation>
        <location evidence="2 8">Host cytoplasm</location>
    </subcellularLocation>
    <subcellularLocation>
        <location evidence="1 8">Host nucleus</location>
    </subcellularLocation>
    <subcellularLocation>
        <location evidence="8">Virion tegument</location>
    </subcellularLocation>
    <text evidence="8">Major tegument protein of the virion. Undergoes nucleocytoplasmic shuttling during infection. Localizes to the major sites of transcription in the infected cell nucleus.</text>
</comment>
<dbReference type="Pfam" id="PF03362">
    <property type="entry name" value="Herpes_UL47"/>
    <property type="match status" value="2"/>
</dbReference>
<evidence type="ECO:0000313" key="10">
    <source>
        <dbReference type="EMBL" id="ADO13781.1"/>
    </source>
</evidence>
<comment type="subunit">
    <text evidence="8">Interacts with US3 kinase. Interacts with UL31 and UL34; these interactions seem important for efficient virion nuclear egress. Interacts with UL41/VHS.</text>
</comment>
<feature type="region of interest" description="Disordered" evidence="9">
    <location>
        <begin position="46"/>
        <end position="84"/>
    </location>
</feature>
<dbReference type="Proteomes" id="UP000127069">
    <property type="component" value="Segment"/>
</dbReference>